<dbReference type="Pfam" id="PF02365">
    <property type="entry name" value="NAM"/>
    <property type="match status" value="1"/>
</dbReference>
<organism evidence="8 9">
    <name type="scientific">Stylosanthes scabra</name>
    <dbReference type="NCBI Taxonomy" id="79078"/>
    <lineage>
        <taxon>Eukaryota</taxon>
        <taxon>Viridiplantae</taxon>
        <taxon>Streptophyta</taxon>
        <taxon>Embryophyta</taxon>
        <taxon>Tracheophyta</taxon>
        <taxon>Spermatophyta</taxon>
        <taxon>Magnoliopsida</taxon>
        <taxon>eudicotyledons</taxon>
        <taxon>Gunneridae</taxon>
        <taxon>Pentapetalae</taxon>
        <taxon>rosids</taxon>
        <taxon>fabids</taxon>
        <taxon>Fabales</taxon>
        <taxon>Fabaceae</taxon>
        <taxon>Papilionoideae</taxon>
        <taxon>50 kb inversion clade</taxon>
        <taxon>dalbergioids sensu lato</taxon>
        <taxon>Dalbergieae</taxon>
        <taxon>Pterocarpus clade</taxon>
        <taxon>Stylosanthes</taxon>
    </lineage>
</organism>
<dbReference type="Proteomes" id="UP001341840">
    <property type="component" value="Unassembled WGS sequence"/>
</dbReference>
<keyword evidence="6" id="KW-0472">Membrane</keyword>
<keyword evidence="6" id="KW-0812">Transmembrane</keyword>
<comment type="caution">
    <text evidence="8">The sequence shown here is derived from an EMBL/GenBank/DDBJ whole genome shotgun (WGS) entry which is preliminary data.</text>
</comment>
<evidence type="ECO:0000256" key="5">
    <source>
        <dbReference type="SAM" id="MobiDB-lite"/>
    </source>
</evidence>
<dbReference type="EMBL" id="JASCZI010000124">
    <property type="protein sequence ID" value="MED6109047.1"/>
    <property type="molecule type" value="Genomic_DNA"/>
</dbReference>
<evidence type="ECO:0000256" key="6">
    <source>
        <dbReference type="SAM" id="Phobius"/>
    </source>
</evidence>
<evidence type="ECO:0000256" key="4">
    <source>
        <dbReference type="ARBA" id="ARBA00023242"/>
    </source>
</evidence>
<dbReference type="InterPro" id="IPR036093">
    <property type="entry name" value="NAC_dom_sf"/>
</dbReference>
<keyword evidence="9" id="KW-1185">Reference proteome</keyword>
<evidence type="ECO:0000256" key="1">
    <source>
        <dbReference type="ARBA" id="ARBA00023015"/>
    </source>
</evidence>
<evidence type="ECO:0000259" key="7">
    <source>
        <dbReference type="PROSITE" id="PS51005"/>
    </source>
</evidence>
<dbReference type="PROSITE" id="PS51005">
    <property type="entry name" value="NAC"/>
    <property type="match status" value="1"/>
</dbReference>
<dbReference type="PANTHER" id="PTHR31744">
    <property type="entry name" value="PROTEIN CUP-SHAPED COTYLEDON 2-RELATED"/>
    <property type="match status" value="1"/>
</dbReference>
<dbReference type="PANTHER" id="PTHR31744:SF210">
    <property type="entry name" value="NAC DOMAIN-CONTAINING PROTEIN 86-LIKE"/>
    <property type="match status" value="1"/>
</dbReference>
<sequence>MSRTLGPGFRFHPTDDELVQYYLRRKLIGKLNHHDHIAVVNIYNYEPWQLPELSKLNTRDLEWYFFTVLDKKYEKGEKTKRATVNGYWKTTGKDREIKYGDRHVGMKKTLVYHEGRAPTGKRSNWVMHEYRMVDEKLAEAGYQLDAYVLCRIFEKSGMGPKNGEKYGAPFREEEWLDDDDLLEPKADEPVVELSVDQSDAFLETDDLEKNLDTHVVDGSADLPANAPNFFYGECSHYPQRKREFVEVPKPLEDEFMDSIVDPLIDAESFLETDDLLNPIEGNSFGADPYTVEGNQPGADPNTAEGNLPGLDPNTAEGNSTGTDLYAVDMLDEYLALSDDDILKYISFDDSEQMPPLIQQEQVEDVSEKQQKVEGEATYIFKTNKHDLEADSSRGGAASDANPIAKRFKKWLDDIPAPPAFAAELPSKKDALRLHSAPQSSNTTHLTAGMVSITNITGRGNGMNPILAKIGGFNHLITSAVFLVPVSGLLCGKTMFVLIYGWASLMTFSFLFVTVTSKIGTFMYSGK</sequence>
<evidence type="ECO:0000256" key="2">
    <source>
        <dbReference type="ARBA" id="ARBA00023125"/>
    </source>
</evidence>
<feature type="transmembrane region" description="Helical" evidence="6">
    <location>
        <begin position="494"/>
        <end position="514"/>
    </location>
</feature>
<proteinExistence type="predicted"/>
<accession>A0ABU6QBX1</accession>
<dbReference type="SUPFAM" id="SSF101941">
    <property type="entry name" value="NAC domain"/>
    <property type="match status" value="1"/>
</dbReference>
<protein>
    <recommendedName>
        <fullName evidence="7">NAC domain-containing protein</fullName>
    </recommendedName>
</protein>
<name>A0ABU6QBX1_9FABA</name>
<keyword evidence="1" id="KW-0805">Transcription regulation</keyword>
<dbReference type="InterPro" id="IPR003441">
    <property type="entry name" value="NAC-dom"/>
</dbReference>
<feature type="domain" description="NAC" evidence="7">
    <location>
        <begin position="5"/>
        <end position="155"/>
    </location>
</feature>
<feature type="region of interest" description="Disordered" evidence="5">
    <location>
        <begin position="291"/>
        <end position="311"/>
    </location>
</feature>
<evidence type="ECO:0000313" key="8">
    <source>
        <dbReference type="EMBL" id="MED6109047.1"/>
    </source>
</evidence>
<reference evidence="8 9" key="1">
    <citation type="journal article" date="2023" name="Plants (Basel)">
        <title>Bridging the Gap: Combining Genomics and Transcriptomics Approaches to Understand Stylosanthes scabra, an Orphan Legume from the Brazilian Caatinga.</title>
        <authorList>
            <person name="Ferreira-Neto J.R.C."/>
            <person name="da Silva M.D."/>
            <person name="Binneck E."/>
            <person name="de Melo N.F."/>
            <person name="da Silva R.H."/>
            <person name="de Melo A.L.T.M."/>
            <person name="Pandolfi V."/>
            <person name="Bustamante F.O."/>
            <person name="Brasileiro-Vidal A.C."/>
            <person name="Benko-Iseppon A.M."/>
        </authorList>
    </citation>
    <scope>NUCLEOTIDE SEQUENCE [LARGE SCALE GENOMIC DNA]</scope>
    <source>
        <tissue evidence="8">Leaves</tissue>
    </source>
</reference>
<keyword evidence="2" id="KW-0238">DNA-binding</keyword>
<dbReference type="Gene3D" id="2.170.150.80">
    <property type="entry name" value="NAC domain"/>
    <property type="match status" value="1"/>
</dbReference>
<keyword evidence="4" id="KW-0539">Nucleus</keyword>
<gene>
    <name evidence="8" type="ORF">PIB30_029999</name>
</gene>
<evidence type="ECO:0000313" key="9">
    <source>
        <dbReference type="Proteomes" id="UP001341840"/>
    </source>
</evidence>
<keyword evidence="3" id="KW-0804">Transcription</keyword>
<evidence type="ECO:0000256" key="3">
    <source>
        <dbReference type="ARBA" id="ARBA00023163"/>
    </source>
</evidence>
<keyword evidence="6" id="KW-1133">Transmembrane helix</keyword>